<evidence type="ECO:0000313" key="2">
    <source>
        <dbReference type="EMBL" id="KAE9633178.1"/>
    </source>
</evidence>
<dbReference type="Proteomes" id="UP000483018">
    <property type="component" value="Unassembled WGS sequence"/>
</dbReference>
<comment type="caution">
    <text evidence="2">The sequence shown here is derived from an EMBL/GenBank/DDBJ whole genome shotgun (WGS) entry which is preliminary data.</text>
</comment>
<dbReference type="AlphaFoldDB" id="A0A7C8HG27"/>
<dbReference type="Pfam" id="PF13157">
    <property type="entry name" value="Enas"/>
    <property type="match status" value="1"/>
</dbReference>
<accession>A0A7C8HG27</accession>
<proteinExistence type="predicted"/>
<keyword evidence="3" id="KW-1185">Reference proteome</keyword>
<feature type="domain" description="Endospore appendages core" evidence="1">
    <location>
        <begin position="11"/>
        <end position="91"/>
    </location>
</feature>
<name>A0A7C8HG27_9FIRM</name>
<dbReference type="EMBL" id="WSLF01000009">
    <property type="protein sequence ID" value="KAE9633178.1"/>
    <property type="molecule type" value="Genomic_DNA"/>
</dbReference>
<organism evidence="2 3">
    <name type="scientific">Defluviitalea raffinosedens</name>
    <dbReference type="NCBI Taxonomy" id="1450156"/>
    <lineage>
        <taxon>Bacteria</taxon>
        <taxon>Bacillati</taxon>
        <taxon>Bacillota</taxon>
        <taxon>Clostridia</taxon>
        <taxon>Lachnospirales</taxon>
        <taxon>Defluviitaleaceae</taxon>
        <taxon>Defluviitalea</taxon>
    </lineage>
</organism>
<reference evidence="2 3" key="1">
    <citation type="submission" date="2019-12" db="EMBL/GenBank/DDBJ databases">
        <title>Defluviitalea raffinosedens, isolated from a biogas fermenter, genome sequencing and characterization.</title>
        <authorList>
            <person name="Rettenmaier R."/>
            <person name="Schneider M."/>
            <person name="Neuhaus K."/>
            <person name="Liebl W."/>
            <person name="Zverlov V."/>
        </authorList>
    </citation>
    <scope>NUCLEOTIDE SEQUENCE [LARGE SCALE GENOMIC DNA]</scope>
    <source>
        <strain evidence="2 3">249c-K6</strain>
    </source>
</reference>
<evidence type="ECO:0000259" key="1">
    <source>
        <dbReference type="Pfam" id="PF13157"/>
    </source>
</evidence>
<gene>
    <name evidence="2" type="ORF">GND95_09895</name>
</gene>
<evidence type="ECO:0000313" key="3">
    <source>
        <dbReference type="Proteomes" id="UP000483018"/>
    </source>
</evidence>
<dbReference type="InterPro" id="IPR025055">
    <property type="entry name" value="Ena_core"/>
</dbReference>
<protein>
    <recommendedName>
        <fullName evidence="1">Endospore appendages core domain-containing protein</fullName>
    </recommendedName>
</protein>
<sequence length="224" mass="25430">MPLQILKDFSKLCCPSPLECDGGFIIENSGKVWESYVPIKGTFTFDGNQSAAITTIRILLYNGKTITRTLQPGQSFAFTGNYIKRIEAFVQNPPSRILFRHCFQELLDAHSKCHSPCCPEFLQCELPATYRNLPENEDFLLWQSTIPVSGFFEIGPRLSSAIELKVIIKRFNKPDLVKVIRQDTVIHSTDMKSLLIRILNYQGDPPGINLLLCLSEQGKERKTF</sequence>
<dbReference type="RefSeq" id="WP_158740900.1">
    <property type="nucleotide sequence ID" value="NZ_WSLF01000009.1"/>
</dbReference>